<comment type="caution">
    <text evidence="2">The sequence shown here is derived from an EMBL/GenBank/DDBJ whole genome shotgun (WGS) entry which is preliminary data.</text>
</comment>
<dbReference type="STRING" id="151549.A0A4C1SSY0"/>
<protein>
    <submittedName>
        <fullName evidence="2">Phosphoribosylformylglycinamidine synthase</fullName>
    </submittedName>
</protein>
<dbReference type="OrthoDB" id="7191238at2759"/>
<dbReference type="Pfam" id="PF18072">
    <property type="entry name" value="FGAR-AT_linker"/>
    <property type="match status" value="1"/>
</dbReference>
<organism evidence="2 3">
    <name type="scientific">Eumeta variegata</name>
    <name type="common">Bagworm moth</name>
    <name type="synonym">Eumeta japonica</name>
    <dbReference type="NCBI Taxonomy" id="151549"/>
    <lineage>
        <taxon>Eukaryota</taxon>
        <taxon>Metazoa</taxon>
        <taxon>Ecdysozoa</taxon>
        <taxon>Arthropoda</taxon>
        <taxon>Hexapoda</taxon>
        <taxon>Insecta</taxon>
        <taxon>Pterygota</taxon>
        <taxon>Neoptera</taxon>
        <taxon>Endopterygota</taxon>
        <taxon>Lepidoptera</taxon>
        <taxon>Glossata</taxon>
        <taxon>Ditrysia</taxon>
        <taxon>Tineoidea</taxon>
        <taxon>Psychidae</taxon>
        <taxon>Oiketicinae</taxon>
        <taxon>Eumeta</taxon>
    </lineage>
</organism>
<keyword evidence="3" id="KW-1185">Reference proteome</keyword>
<dbReference type="GO" id="GO:0005737">
    <property type="term" value="C:cytoplasm"/>
    <property type="evidence" value="ECO:0007669"/>
    <property type="project" value="TreeGrafter"/>
</dbReference>
<dbReference type="FunFam" id="1.10.8.750:FF:000001">
    <property type="entry name" value="Putative phosphoribosylformylglycinamidine synthase"/>
    <property type="match status" value="1"/>
</dbReference>
<dbReference type="SUPFAM" id="SSF109736">
    <property type="entry name" value="FGAM synthase PurL, linker domain"/>
    <property type="match status" value="1"/>
</dbReference>
<dbReference type="GO" id="GO:0006164">
    <property type="term" value="P:purine nucleotide biosynthetic process"/>
    <property type="evidence" value="ECO:0007669"/>
    <property type="project" value="TreeGrafter"/>
</dbReference>
<proteinExistence type="predicted"/>
<evidence type="ECO:0000259" key="1">
    <source>
        <dbReference type="Pfam" id="PF18072"/>
    </source>
</evidence>
<dbReference type="AlphaFoldDB" id="A0A4C1SSY0"/>
<evidence type="ECO:0000313" key="3">
    <source>
        <dbReference type="Proteomes" id="UP000299102"/>
    </source>
</evidence>
<feature type="domain" description="Phosphoribosylformylglycinamidine synthase linker" evidence="1">
    <location>
        <begin position="40"/>
        <end position="89"/>
    </location>
</feature>
<dbReference type="PANTHER" id="PTHR10099:SF1">
    <property type="entry name" value="PHOSPHORIBOSYLFORMYLGLYCINAMIDINE SYNTHASE"/>
    <property type="match status" value="1"/>
</dbReference>
<gene>
    <name evidence="2" type="primary">ade2</name>
    <name evidence="2" type="ORF">EVAR_6562_1</name>
</gene>
<dbReference type="GO" id="GO:0004642">
    <property type="term" value="F:phosphoribosylformylglycinamidine synthase activity"/>
    <property type="evidence" value="ECO:0007669"/>
    <property type="project" value="TreeGrafter"/>
</dbReference>
<name>A0A4C1SSY0_EUMVA</name>
<accession>A0A4C1SSY0</accession>
<dbReference type="Proteomes" id="UP000299102">
    <property type="component" value="Unassembled WGS sequence"/>
</dbReference>
<reference evidence="2 3" key="1">
    <citation type="journal article" date="2019" name="Commun. Biol.">
        <title>The bagworm genome reveals a unique fibroin gene that provides high tensile strength.</title>
        <authorList>
            <person name="Kono N."/>
            <person name="Nakamura H."/>
            <person name="Ohtoshi R."/>
            <person name="Tomita M."/>
            <person name="Numata K."/>
            <person name="Arakawa K."/>
        </authorList>
    </citation>
    <scope>NUCLEOTIDE SEQUENCE [LARGE SCALE GENOMIC DNA]</scope>
</reference>
<evidence type="ECO:0000313" key="2">
    <source>
        <dbReference type="EMBL" id="GBP04368.1"/>
    </source>
</evidence>
<sequence length="261" mass="30257">MTECLYTNQNLPRLSFNEGLPRDLEPWFIVPLQKEGKIALEKVNEKLGLAFDAWDIEFYLDLFVNKLKRDPTSVELFDLAQSNSEHSRHWFFKGKIILDGKVLDKSLIEMVAETQTTSNDNNVIKFGDNTDVHRLLVEAYNEAALSERTCREWFQNGDFDVGDKDRSGRLKIYEDAELEEDSSQTQEELALTLELTRQAVSHRLKSLGIIHMQDIAPSDYHLFQSIAPALLEQRFTSYEDTKNWVDSWIVSKDKEFFKLGI</sequence>
<dbReference type="PANTHER" id="PTHR10099">
    <property type="entry name" value="PHOSPHORIBOSYLFORMYLGLYCINAMIDINE SYNTHASE"/>
    <property type="match status" value="1"/>
</dbReference>
<dbReference type="InterPro" id="IPR041609">
    <property type="entry name" value="PurL_linker"/>
</dbReference>
<dbReference type="Gene3D" id="1.10.10.1450">
    <property type="match status" value="1"/>
</dbReference>
<dbReference type="Gene3D" id="1.10.8.750">
    <property type="entry name" value="Phosphoribosylformylglycinamidine synthase, linker domain"/>
    <property type="match status" value="1"/>
</dbReference>
<dbReference type="InterPro" id="IPR036388">
    <property type="entry name" value="WH-like_DNA-bd_sf"/>
</dbReference>
<dbReference type="Gene3D" id="1.10.10.10">
    <property type="entry name" value="Winged helix-like DNA-binding domain superfamily/Winged helix DNA-binding domain"/>
    <property type="match status" value="1"/>
</dbReference>
<dbReference type="EMBL" id="BGZK01000013">
    <property type="protein sequence ID" value="GBP04368.1"/>
    <property type="molecule type" value="Genomic_DNA"/>
</dbReference>